<evidence type="ECO:0000313" key="8">
    <source>
        <dbReference type="Proteomes" id="UP000663671"/>
    </source>
</evidence>
<accession>A0A8A1MNX9</accession>
<feature type="domain" description="C3H1-type" evidence="6">
    <location>
        <begin position="13"/>
        <end position="41"/>
    </location>
</feature>
<dbReference type="InterPro" id="IPR036855">
    <property type="entry name" value="Znf_CCCH_sf"/>
</dbReference>
<dbReference type="SUPFAM" id="SSF90229">
    <property type="entry name" value="CCCH zinc finger"/>
    <property type="match status" value="1"/>
</dbReference>
<dbReference type="GO" id="GO:0008270">
    <property type="term" value="F:zinc ion binding"/>
    <property type="evidence" value="ECO:0007669"/>
    <property type="project" value="UniProtKB-KW"/>
</dbReference>
<dbReference type="SMART" id="SM00356">
    <property type="entry name" value="ZnF_C3H1"/>
    <property type="match status" value="1"/>
</dbReference>
<feature type="compositionally biased region" description="Polar residues" evidence="5">
    <location>
        <begin position="701"/>
        <end position="712"/>
    </location>
</feature>
<proteinExistence type="predicted"/>
<name>A0A8A1MNX9_AJECA</name>
<dbReference type="VEuPathDB" id="FungiDB:I7I51_07301"/>
<dbReference type="EMBL" id="CP069115">
    <property type="protein sequence ID" value="QSS66444.1"/>
    <property type="molecule type" value="Genomic_DNA"/>
</dbReference>
<dbReference type="PROSITE" id="PS50103">
    <property type="entry name" value="ZF_C3H1"/>
    <property type="match status" value="1"/>
</dbReference>
<feature type="zinc finger region" description="C3H1-type" evidence="4">
    <location>
        <begin position="13"/>
        <end position="41"/>
    </location>
</feature>
<keyword evidence="2 4" id="KW-0863">Zinc-finger</keyword>
<evidence type="ECO:0000313" key="7">
    <source>
        <dbReference type="EMBL" id="QSS66444.1"/>
    </source>
</evidence>
<feature type="compositionally biased region" description="Acidic residues" evidence="5">
    <location>
        <begin position="455"/>
        <end position="476"/>
    </location>
</feature>
<evidence type="ECO:0000256" key="4">
    <source>
        <dbReference type="PROSITE-ProRule" id="PRU00723"/>
    </source>
</evidence>
<feature type="compositionally biased region" description="Polar residues" evidence="5">
    <location>
        <begin position="86"/>
        <end position="101"/>
    </location>
</feature>
<organism evidence="7 8">
    <name type="scientific">Ajellomyces capsulatus</name>
    <name type="common">Darling's disease fungus</name>
    <name type="synonym">Histoplasma capsulatum</name>
    <dbReference type="NCBI Taxonomy" id="5037"/>
    <lineage>
        <taxon>Eukaryota</taxon>
        <taxon>Fungi</taxon>
        <taxon>Dikarya</taxon>
        <taxon>Ascomycota</taxon>
        <taxon>Pezizomycotina</taxon>
        <taxon>Eurotiomycetes</taxon>
        <taxon>Eurotiomycetidae</taxon>
        <taxon>Onygenales</taxon>
        <taxon>Ajellomycetaceae</taxon>
        <taxon>Histoplasma</taxon>
    </lineage>
</organism>
<evidence type="ECO:0000256" key="1">
    <source>
        <dbReference type="ARBA" id="ARBA00022723"/>
    </source>
</evidence>
<evidence type="ECO:0000256" key="5">
    <source>
        <dbReference type="SAM" id="MobiDB-lite"/>
    </source>
</evidence>
<evidence type="ECO:0000256" key="2">
    <source>
        <dbReference type="ARBA" id="ARBA00022771"/>
    </source>
</evidence>
<dbReference type="Proteomes" id="UP000663671">
    <property type="component" value="Chromosome 3"/>
</dbReference>
<protein>
    <submittedName>
        <fullName evidence="7">CHY zinc finger domain-containing protein</fullName>
    </submittedName>
</protein>
<feature type="region of interest" description="Disordered" evidence="5">
    <location>
        <begin position="84"/>
        <end position="120"/>
    </location>
</feature>
<keyword evidence="3 4" id="KW-0862">Zinc</keyword>
<feature type="compositionally biased region" description="Basic residues" evidence="5">
    <location>
        <begin position="684"/>
        <end position="699"/>
    </location>
</feature>
<sequence length="712" mass="78847">MDTRPIPARRVPDRKSTRCRYFGSKNGCRAGDACRFAHETVSSNSLAASSENPTSFIDTTNNARVETAIDPEARFLAARNEEELTPQAQELTTSPQESTGTKPRAVQRPTPHAQRGNPREFELNQIRRRFHPQERSDEDGTILSFHMHPSDLDLSDNLKSLACAMHVPLDYPVRGMPSLEIVDENVGMREKILIQEEFENITKARISGTLLNRMNVLDRSLTKVFHKENPGQVTAPLGSVAHESEGYTPDQGNLKQPRAATISQEKEQANLRRAKEITQLTSRLERTPLFSKSSDGISFTIPLNPLKPHLIPQSLKSVKQFNLVVPLLYPLEPCHINILGTDDNSARATESSFKNHVIKNPNASLTSHVNYLSTMLHTLANRLVESSESDRGVTLLSLNDNPDAKEIVVSSATTPRLESQPKDTEVSTELADRPHIQVIPRPPEWMSPKEGNESYSDESDYSDAEESAADSDDDGDGGGVNIPSVPPLPAGRDVALSFPSMELRGIELLELKALHLTLKCERCKDLLDMKNIKIGDDGISIPPKRVESCKKCGNYISLVLTVRGTWIWRDAMQLSCCPGFKIPEVKFLLVSAGGVSISALPRTLGKGTFHTPAKAKKSKEILGIVAGQELPRRGRCSHYGKSYRWFSGFCSREQIYRPDSCGICHSTLVGKAGSGFWEGGKGTRDKRRMNRKDPRKYKRQGGTTTGPSAKKK</sequence>
<evidence type="ECO:0000256" key="3">
    <source>
        <dbReference type="ARBA" id="ARBA00022833"/>
    </source>
</evidence>
<feature type="region of interest" description="Disordered" evidence="5">
    <location>
        <begin position="677"/>
        <end position="712"/>
    </location>
</feature>
<feature type="region of interest" description="Disordered" evidence="5">
    <location>
        <begin position="410"/>
        <end position="486"/>
    </location>
</feature>
<feature type="compositionally biased region" description="Basic and acidic residues" evidence="5">
    <location>
        <begin position="419"/>
        <end position="435"/>
    </location>
</feature>
<dbReference type="InterPro" id="IPR000571">
    <property type="entry name" value="Znf_CCCH"/>
</dbReference>
<gene>
    <name evidence="7" type="ORF">I7I51_07301</name>
</gene>
<keyword evidence="1 4" id="KW-0479">Metal-binding</keyword>
<dbReference type="AlphaFoldDB" id="A0A8A1MNX9"/>
<evidence type="ECO:0000259" key="6">
    <source>
        <dbReference type="PROSITE" id="PS50103"/>
    </source>
</evidence>
<reference evidence="7" key="1">
    <citation type="submission" date="2021-01" db="EMBL/GenBank/DDBJ databases">
        <title>Chromosome-level genome assembly of a human fungal pathogen reveals clustering of transcriptionally co-regulated genes.</title>
        <authorList>
            <person name="Voorhies M."/>
            <person name="Cohen S."/>
            <person name="Shea T.P."/>
            <person name="Petrus S."/>
            <person name="Munoz J.F."/>
            <person name="Poplawski S."/>
            <person name="Goldman W.E."/>
            <person name="Michael T."/>
            <person name="Cuomo C.A."/>
            <person name="Sil A."/>
            <person name="Beyhan S."/>
        </authorList>
    </citation>
    <scope>NUCLEOTIDE SEQUENCE</scope>
    <source>
        <strain evidence="7">WU24</strain>
    </source>
</reference>
<dbReference type="OrthoDB" id="10253329at2759"/>